<dbReference type="EMBL" id="CP053452">
    <property type="protein sequence ID" value="QJX00407.1"/>
    <property type="molecule type" value="Genomic_DNA"/>
</dbReference>
<proteinExistence type="predicted"/>
<dbReference type="Pfam" id="PF00078">
    <property type="entry name" value="RVT_1"/>
    <property type="match status" value="1"/>
</dbReference>
<sequence>MPTNHTRLLARIKLRETERQRDRLRKQYGDIEAQVAAAGSPLDRLRALHTGLRDVTFAQKALHPAVREIDALYLADGLGVVPPELVVERTRFLEHELAQGRLRAEFTYAFGRVLSEWVSTEAVASPVWTAGEAAIAGMFTDPPMANADWVALLARANAAVFQSVAKKVKEFGTGAALRPVDHQEITTALGHIARHPYLAPALRRQAAEARASGTQITELAGVATILLNSLDEWDWPAEGVPMRGVWVRVKLRPYLDEDLVTAVFLQVIGSRWGSGLHPILRWDALQDGREPLFRREPIDSPTAGLAAERFRAQAERLFAALPSEGGGGALETGYAGVGQMDLLSCVEREVRFARAAFPDRPCYVAQADLRDFYPSLPHALVLDVLGHLGVPEKWLAFFAKFLAARVQWRGQIAPLRRGLALEHPLADVLADAVLWTLDVYMFRTTGLQPIRLVDDIWLIADSHEKARAGLAAIHNFCSATGLAVNEDKSGAVRVGGAGAPLDGLPPGGPRWGLLRLQSSGEWAIDEPALARLEAITRDELAACPSVLALVAQYNGYLGYIIRQLALPVTLLGDHLRRVGQRLQKTHDELFGPGHGLVEEVGRRLRDCFADARLKEQGLPHALIYWPITAGGLALAHPLLHVAAHLRGRVGWAAPKPPNREVVAAYLWRREEDARKRPLSENEQNLLDRLDPLQFHSALSLAQLEEYQKAVKRGDKSLPDPEEVGVAMVPLWANYYRTAIDARAPSGPPQLDAMERLVQDFIARGGEVSGRGQHSLTAYWRWVVYTYGPSLLGALGTFRFLLTELVPLQLILENRGLTAGRDDSADGESAPPVSRNHPAPPAGPNDPIPF</sequence>
<keyword evidence="5" id="KW-1185">Reference proteome</keyword>
<feature type="domain" description="Reverse transcriptase" evidence="3">
    <location>
        <begin position="360"/>
        <end position="492"/>
    </location>
</feature>
<organism evidence="4 5">
    <name type="scientific">Frigoriglobus tundricola</name>
    <dbReference type="NCBI Taxonomy" id="2774151"/>
    <lineage>
        <taxon>Bacteria</taxon>
        <taxon>Pseudomonadati</taxon>
        <taxon>Planctomycetota</taxon>
        <taxon>Planctomycetia</taxon>
        <taxon>Gemmatales</taxon>
        <taxon>Gemmataceae</taxon>
        <taxon>Frigoriglobus</taxon>
    </lineage>
</organism>
<accession>A0A6M5Z3R5</accession>
<dbReference type="InterPro" id="IPR000477">
    <property type="entry name" value="RT_dom"/>
</dbReference>
<feature type="compositionally biased region" description="Pro residues" evidence="2">
    <location>
        <begin position="837"/>
        <end position="849"/>
    </location>
</feature>
<evidence type="ECO:0000259" key="3">
    <source>
        <dbReference type="Pfam" id="PF00078"/>
    </source>
</evidence>
<feature type="coiled-coil region" evidence="1">
    <location>
        <begin position="7"/>
        <end position="34"/>
    </location>
</feature>
<dbReference type="Proteomes" id="UP000503447">
    <property type="component" value="Chromosome"/>
</dbReference>
<evidence type="ECO:0000256" key="2">
    <source>
        <dbReference type="SAM" id="MobiDB-lite"/>
    </source>
</evidence>
<dbReference type="PANTHER" id="PTHR37015:SF2">
    <property type="entry name" value="REVERSE TRANSCRIPTASE DOMAIN-CONTAINING PROTEIN"/>
    <property type="match status" value="1"/>
</dbReference>
<dbReference type="AlphaFoldDB" id="A0A6M5Z3R5"/>
<evidence type="ECO:0000313" key="5">
    <source>
        <dbReference type="Proteomes" id="UP000503447"/>
    </source>
</evidence>
<dbReference type="RefSeq" id="WP_171475159.1">
    <property type="nucleotide sequence ID" value="NZ_CP053452.2"/>
</dbReference>
<protein>
    <recommendedName>
        <fullName evidence="3">Reverse transcriptase domain-containing protein</fullName>
    </recommendedName>
</protein>
<evidence type="ECO:0000313" key="4">
    <source>
        <dbReference type="EMBL" id="QJX00407.1"/>
    </source>
</evidence>
<name>A0A6M5Z3R5_9BACT</name>
<feature type="region of interest" description="Disordered" evidence="2">
    <location>
        <begin position="818"/>
        <end position="849"/>
    </location>
</feature>
<dbReference type="KEGG" id="ftj:FTUN_8037"/>
<dbReference type="PANTHER" id="PTHR37015">
    <property type="entry name" value="REVERSE TRANSCRIPTASE DOMAIN-CONTAINING PROTEIN"/>
    <property type="match status" value="1"/>
</dbReference>
<keyword evidence="1" id="KW-0175">Coiled coil</keyword>
<evidence type="ECO:0000256" key="1">
    <source>
        <dbReference type="SAM" id="Coils"/>
    </source>
</evidence>
<gene>
    <name evidence="4" type="ORF">FTUN_8037</name>
</gene>
<reference evidence="5" key="1">
    <citation type="submission" date="2020-05" db="EMBL/GenBank/DDBJ databases">
        <title>Frigoriglobus tundricola gen. nov., sp. nov., a psychrotolerant cellulolytic planctomycete of the family Gemmataceae with two divergent copies of 16S rRNA gene.</title>
        <authorList>
            <person name="Kulichevskaya I.S."/>
            <person name="Ivanova A.A."/>
            <person name="Naumoff D.G."/>
            <person name="Beletsky A.V."/>
            <person name="Rijpstra W.I.C."/>
            <person name="Sinninghe Damste J.S."/>
            <person name="Mardanov A.V."/>
            <person name="Ravin N.V."/>
            <person name="Dedysh S.N."/>
        </authorList>
    </citation>
    <scope>NUCLEOTIDE SEQUENCE [LARGE SCALE GENOMIC DNA]</scope>
    <source>
        <strain evidence="5">PL17</strain>
    </source>
</reference>